<accession>A0A4U1CCL3</accession>
<dbReference type="Proteomes" id="UP000309488">
    <property type="component" value="Unassembled WGS sequence"/>
</dbReference>
<sequence>MKGNVRYSFDIYNGAVRKLQEDNYYAFGLRHSATAGTNNYLYNGKELQDELGQYDYGARFYDPVIGRWNSVDPLAEHSQSLNPYHFCSNNPMNRIDPDGKCDDPNCPHKGTRNTWISAALKENVNAPARRGNEAAANTFEVSLGVGLGVGASFKQGGVGVSAEVMGPNIGLNFSGKGSFLEGSLIKGGSADIAYGGVKAGVATPSIGTFSLSLDKPGDGLQLGYTNATNNAFSLTASSNTKVSAGLETGLGSSSEVSVSAKLGVVYGEVKANIAQMGEAVKNWSDATRNYFTNWFKETTNNTHK</sequence>
<dbReference type="Gene3D" id="2.180.10.10">
    <property type="entry name" value="RHS repeat-associated core"/>
    <property type="match status" value="1"/>
</dbReference>
<dbReference type="PANTHER" id="PTHR32305">
    <property type="match status" value="1"/>
</dbReference>
<gene>
    <name evidence="1" type="ORF">FA048_19545</name>
</gene>
<dbReference type="AlphaFoldDB" id="A0A4U1CCL3"/>
<proteinExistence type="predicted"/>
<dbReference type="NCBIfam" id="TIGR03696">
    <property type="entry name" value="Rhs_assc_core"/>
    <property type="match status" value="1"/>
</dbReference>
<organism evidence="1 2">
    <name type="scientific">Pedobacter polaris</name>
    <dbReference type="NCBI Taxonomy" id="2571273"/>
    <lineage>
        <taxon>Bacteria</taxon>
        <taxon>Pseudomonadati</taxon>
        <taxon>Bacteroidota</taxon>
        <taxon>Sphingobacteriia</taxon>
        <taxon>Sphingobacteriales</taxon>
        <taxon>Sphingobacteriaceae</taxon>
        <taxon>Pedobacter</taxon>
    </lineage>
</organism>
<comment type="caution">
    <text evidence="1">The sequence shown here is derived from an EMBL/GenBank/DDBJ whole genome shotgun (WGS) entry which is preliminary data.</text>
</comment>
<dbReference type="OrthoDB" id="1191296at2"/>
<protein>
    <submittedName>
        <fullName evidence="1">RHS repeat-associated core domain-containing protein</fullName>
    </submittedName>
</protein>
<dbReference type="InterPro" id="IPR022385">
    <property type="entry name" value="Rhs_assc_core"/>
</dbReference>
<name>A0A4U1CCL3_9SPHI</name>
<evidence type="ECO:0000313" key="1">
    <source>
        <dbReference type="EMBL" id="TKC04485.1"/>
    </source>
</evidence>
<keyword evidence="2" id="KW-1185">Reference proteome</keyword>
<reference evidence="1 2" key="1">
    <citation type="submission" date="2019-04" db="EMBL/GenBank/DDBJ databases">
        <title>Pedobacter sp. RP-3-22 sp. nov., isolated from Arctic soil.</title>
        <authorList>
            <person name="Dahal R.H."/>
            <person name="Kim D.-U."/>
        </authorList>
    </citation>
    <scope>NUCLEOTIDE SEQUENCE [LARGE SCALE GENOMIC DNA]</scope>
    <source>
        <strain evidence="1 2">RP-3-22</strain>
    </source>
</reference>
<dbReference type="PANTHER" id="PTHR32305:SF15">
    <property type="entry name" value="PROTEIN RHSA-RELATED"/>
    <property type="match status" value="1"/>
</dbReference>
<dbReference type="EMBL" id="SWBR01000009">
    <property type="protein sequence ID" value="TKC04485.1"/>
    <property type="molecule type" value="Genomic_DNA"/>
</dbReference>
<evidence type="ECO:0000313" key="2">
    <source>
        <dbReference type="Proteomes" id="UP000309488"/>
    </source>
</evidence>
<dbReference type="InterPro" id="IPR050708">
    <property type="entry name" value="T6SS_VgrG/RHS"/>
</dbReference>